<dbReference type="RefSeq" id="WP_038281235.1">
    <property type="nucleotide sequence ID" value="NZ_JPME01000014.1"/>
</dbReference>
<dbReference type="GO" id="GO:0005829">
    <property type="term" value="C:cytosol"/>
    <property type="evidence" value="ECO:0007669"/>
    <property type="project" value="TreeGrafter"/>
</dbReference>
<dbReference type="GO" id="GO:0009117">
    <property type="term" value="P:nucleotide metabolic process"/>
    <property type="evidence" value="ECO:0007669"/>
    <property type="project" value="UniProtKB-KW"/>
</dbReference>
<dbReference type="OrthoDB" id="9807456at2"/>
<dbReference type="GO" id="GO:0035870">
    <property type="term" value="F:dITP diphosphatase activity"/>
    <property type="evidence" value="ECO:0007669"/>
    <property type="project" value="UniProtKB-UniRule"/>
</dbReference>
<evidence type="ECO:0000256" key="9">
    <source>
        <dbReference type="ARBA" id="ARBA00052017"/>
    </source>
</evidence>
<dbReference type="InterPro" id="IPR002637">
    <property type="entry name" value="RdgB/HAM1"/>
</dbReference>
<comment type="catalytic activity">
    <reaction evidence="9 10">
        <text>XTP + H2O = XMP + diphosphate + H(+)</text>
        <dbReference type="Rhea" id="RHEA:28610"/>
        <dbReference type="ChEBI" id="CHEBI:15377"/>
        <dbReference type="ChEBI" id="CHEBI:15378"/>
        <dbReference type="ChEBI" id="CHEBI:33019"/>
        <dbReference type="ChEBI" id="CHEBI:57464"/>
        <dbReference type="ChEBI" id="CHEBI:61314"/>
        <dbReference type="EC" id="3.6.1.66"/>
    </reaction>
</comment>
<name>A0A084JLL5_9FIRM</name>
<dbReference type="PANTHER" id="PTHR11067:SF9">
    <property type="entry name" value="INOSINE TRIPHOSPHATE PYROPHOSPHATASE"/>
    <property type="match status" value="1"/>
</dbReference>
<evidence type="ECO:0000256" key="10">
    <source>
        <dbReference type="HAMAP-Rule" id="MF_01405"/>
    </source>
</evidence>
<evidence type="ECO:0000256" key="3">
    <source>
        <dbReference type="ARBA" id="ARBA00022723"/>
    </source>
</evidence>
<dbReference type="Pfam" id="PF01725">
    <property type="entry name" value="Ham1p_like"/>
    <property type="match status" value="1"/>
</dbReference>
<reference evidence="12 13" key="1">
    <citation type="submission" date="2014-07" db="EMBL/GenBank/DDBJ databases">
        <title>Draft genome of Clostridium celerecrescens 152B isolated from sediments associated with methane hydrate from Krishna Godavari basin.</title>
        <authorList>
            <person name="Honkalas V.S."/>
            <person name="Dabir A.P."/>
            <person name="Arora P."/>
            <person name="Dhakephalkar P.K."/>
        </authorList>
    </citation>
    <scope>NUCLEOTIDE SEQUENCE [LARGE SCALE GENOMIC DNA]</scope>
    <source>
        <strain evidence="12 13">152B</strain>
    </source>
</reference>
<keyword evidence="3 10" id="KW-0479">Metal-binding</keyword>
<keyword evidence="4 10" id="KW-0547">Nucleotide-binding</keyword>
<evidence type="ECO:0000256" key="7">
    <source>
        <dbReference type="ARBA" id="ARBA00023080"/>
    </source>
</evidence>
<comment type="caution">
    <text evidence="10">Lacks conserved residue(s) required for the propagation of feature annotation.</text>
</comment>
<gene>
    <name evidence="12" type="ORF">IO98_11980</name>
</gene>
<feature type="binding site" evidence="10">
    <location>
        <begin position="183"/>
        <end position="184"/>
    </location>
    <ligand>
        <name>substrate</name>
    </ligand>
</feature>
<evidence type="ECO:0000313" key="13">
    <source>
        <dbReference type="Proteomes" id="UP000028525"/>
    </source>
</evidence>
<feature type="binding site" evidence="10">
    <location>
        <begin position="155"/>
        <end position="158"/>
    </location>
    <ligand>
        <name>substrate</name>
    </ligand>
</feature>
<evidence type="ECO:0000313" key="12">
    <source>
        <dbReference type="EMBL" id="KEZ89849.1"/>
    </source>
</evidence>
<dbReference type="SUPFAM" id="SSF52972">
    <property type="entry name" value="ITPase-like"/>
    <property type="match status" value="1"/>
</dbReference>
<evidence type="ECO:0000256" key="11">
    <source>
        <dbReference type="RuleBase" id="RU003781"/>
    </source>
</evidence>
<dbReference type="PANTHER" id="PTHR11067">
    <property type="entry name" value="INOSINE TRIPHOSPHATE PYROPHOSPHATASE/HAM1 PROTEIN"/>
    <property type="match status" value="1"/>
</dbReference>
<feature type="binding site" evidence="10">
    <location>
        <position position="72"/>
    </location>
    <ligand>
        <name>Mg(2+)</name>
        <dbReference type="ChEBI" id="CHEBI:18420"/>
    </ligand>
</feature>
<accession>A0A084JLL5</accession>
<organism evidence="12 13">
    <name type="scientific">Lacrimispora celerecrescens</name>
    <dbReference type="NCBI Taxonomy" id="29354"/>
    <lineage>
        <taxon>Bacteria</taxon>
        <taxon>Bacillati</taxon>
        <taxon>Bacillota</taxon>
        <taxon>Clostridia</taxon>
        <taxon>Lachnospirales</taxon>
        <taxon>Lachnospiraceae</taxon>
        <taxon>Lacrimispora</taxon>
    </lineage>
</organism>
<dbReference type="GO" id="GO:0009146">
    <property type="term" value="P:purine nucleoside triphosphate catabolic process"/>
    <property type="evidence" value="ECO:0007669"/>
    <property type="project" value="UniProtKB-UniRule"/>
</dbReference>
<comment type="caution">
    <text evidence="12">The sequence shown here is derived from an EMBL/GenBank/DDBJ whole genome shotgun (WGS) entry which is preliminary data.</text>
</comment>
<evidence type="ECO:0000256" key="5">
    <source>
        <dbReference type="ARBA" id="ARBA00022801"/>
    </source>
</evidence>
<dbReference type="STRING" id="29354.IO98_11980"/>
<keyword evidence="6 10" id="KW-0460">Magnesium</keyword>
<dbReference type="Proteomes" id="UP000028525">
    <property type="component" value="Unassembled WGS sequence"/>
</dbReference>
<feature type="binding site" evidence="10">
    <location>
        <position position="178"/>
    </location>
    <ligand>
        <name>substrate</name>
    </ligand>
</feature>
<comment type="catalytic activity">
    <reaction evidence="10">
        <text>ITP + H2O = IMP + diphosphate + H(+)</text>
        <dbReference type="Rhea" id="RHEA:29399"/>
        <dbReference type="ChEBI" id="CHEBI:15377"/>
        <dbReference type="ChEBI" id="CHEBI:15378"/>
        <dbReference type="ChEBI" id="CHEBI:33019"/>
        <dbReference type="ChEBI" id="CHEBI:58053"/>
        <dbReference type="ChEBI" id="CHEBI:61402"/>
        <dbReference type="EC" id="3.6.1.66"/>
    </reaction>
</comment>
<dbReference type="GO" id="GO:0000166">
    <property type="term" value="F:nucleotide binding"/>
    <property type="evidence" value="ECO:0007669"/>
    <property type="project" value="UniProtKB-KW"/>
</dbReference>
<evidence type="ECO:0000256" key="8">
    <source>
        <dbReference type="ARBA" id="ARBA00051875"/>
    </source>
</evidence>
<dbReference type="Gene3D" id="3.90.950.10">
    <property type="match status" value="1"/>
</dbReference>
<sequence length="211" mass="22890">MNDKKIVFATGNEGKMQEIREILKDLGMEILSMKEAGAILDIVEDGATFGENAEIKARAVWKRTGGIVLADDSGLVVDCLNGEPGILSARYMGEDTSYEIKNQNILDRAAHARGGERSARFICNIAAVLPDGTVLHTEEAMEGLLADQPAGKEGFGYDPILYIPEFGVTSAQLTLEQKNKISHRGKALEAMKGRLIETFTGGENNENTDCQ</sequence>
<evidence type="ECO:0000256" key="2">
    <source>
        <dbReference type="ARBA" id="ARBA00011738"/>
    </source>
</evidence>
<dbReference type="EC" id="3.6.1.66" evidence="10"/>
<keyword evidence="13" id="KW-1185">Reference proteome</keyword>
<comment type="cofactor">
    <cofactor evidence="10">
        <name>Mg(2+)</name>
        <dbReference type="ChEBI" id="CHEBI:18420"/>
    </cofactor>
    <text evidence="10">Binds 1 Mg(2+) ion per subunit.</text>
</comment>
<dbReference type="InterPro" id="IPR029001">
    <property type="entry name" value="ITPase-like_fam"/>
</dbReference>
<feature type="binding site" evidence="10">
    <location>
        <begin position="10"/>
        <end position="15"/>
    </location>
    <ligand>
        <name>substrate</name>
    </ligand>
</feature>
<evidence type="ECO:0000256" key="4">
    <source>
        <dbReference type="ARBA" id="ARBA00022741"/>
    </source>
</evidence>
<feature type="active site" description="Proton acceptor" evidence="10">
    <location>
        <position position="72"/>
    </location>
</feature>
<comment type="function">
    <text evidence="10">Pyrophosphatase that catalyzes the hydrolysis of nucleoside triphosphates to their monophosphate derivatives, with a high preference for the non-canonical purine nucleotides XTP (xanthosine triphosphate), dITP (deoxyinosine triphosphate) and ITP. Seems to function as a house-cleaning enzyme that removes non-canonical purine nucleotides from the nucleotide pool, thus preventing their incorporation into DNA/RNA and avoiding chromosomal lesions.</text>
</comment>
<dbReference type="AlphaFoldDB" id="A0A084JLL5"/>
<dbReference type="GO" id="GO:0046872">
    <property type="term" value="F:metal ion binding"/>
    <property type="evidence" value="ECO:0007669"/>
    <property type="project" value="UniProtKB-KW"/>
</dbReference>
<dbReference type="EMBL" id="JPME01000014">
    <property type="protein sequence ID" value="KEZ89849.1"/>
    <property type="molecule type" value="Genomic_DNA"/>
</dbReference>
<proteinExistence type="inferred from homology"/>
<dbReference type="HAMAP" id="MF_01405">
    <property type="entry name" value="Non_canon_purine_NTPase"/>
    <property type="match status" value="1"/>
</dbReference>
<evidence type="ECO:0000256" key="6">
    <source>
        <dbReference type="ARBA" id="ARBA00022842"/>
    </source>
</evidence>
<evidence type="ECO:0000256" key="1">
    <source>
        <dbReference type="ARBA" id="ARBA00008023"/>
    </source>
</evidence>
<keyword evidence="5 10" id="KW-0378">Hydrolase</keyword>
<dbReference type="GO" id="GO:0036222">
    <property type="term" value="F:XTP diphosphatase activity"/>
    <property type="evidence" value="ECO:0007669"/>
    <property type="project" value="UniProtKB-UniRule"/>
</dbReference>
<dbReference type="GO" id="GO:0036220">
    <property type="term" value="F:ITP diphosphatase activity"/>
    <property type="evidence" value="ECO:0007669"/>
    <property type="project" value="UniProtKB-UniRule"/>
</dbReference>
<dbReference type="NCBIfam" id="TIGR00042">
    <property type="entry name" value="RdgB/HAM1 family non-canonical purine NTP pyrophosphatase"/>
    <property type="match status" value="1"/>
</dbReference>
<keyword evidence="7 10" id="KW-0546">Nucleotide metabolism</keyword>
<comment type="catalytic activity">
    <reaction evidence="8 10">
        <text>dITP + H2O = dIMP + diphosphate + H(+)</text>
        <dbReference type="Rhea" id="RHEA:28342"/>
        <dbReference type="ChEBI" id="CHEBI:15377"/>
        <dbReference type="ChEBI" id="CHEBI:15378"/>
        <dbReference type="ChEBI" id="CHEBI:33019"/>
        <dbReference type="ChEBI" id="CHEBI:61194"/>
        <dbReference type="ChEBI" id="CHEBI:61382"/>
        <dbReference type="EC" id="3.6.1.66"/>
    </reaction>
</comment>
<feature type="binding site" evidence="10">
    <location>
        <position position="73"/>
    </location>
    <ligand>
        <name>substrate</name>
    </ligand>
</feature>
<dbReference type="CDD" id="cd00515">
    <property type="entry name" value="HAM1"/>
    <property type="match status" value="1"/>
</dbReference>
<comment type="subunit">
    <text evidence="2 10">Homodimer.</text>
</comment>
<comment type="similarity">
    <text evidence="1 10 11">Belongs to the HAM1 NTPase family.</text>
</comment>
<protein>
    <recommendedName>
        <fullName evidence="10">dITP/XTP pyrophosphatase</fullName>
        <ecNumber evidence="10">3.6.1.66</ecNumber>
    </recommendedName>
    <alternativeName>
        <fullName evidence="10">Non-canonical purine NTP pyrophosphatase</fullName>
    </alternativeName>
    <alternativeName>
        <fullName evidence="10">Non-standard purine NTP pyrophosphatase</fullName>
    </alternativeName>
    <alternativeName>
        <fullName evidence="10">Nucleoside-triphosphate diphosphatase</fullName>
    </alternativeName>
    <alternativeName>
        <fullName evidence="10">Nucleoside-triphosphate pyrophosphatase</fullName>
        <shortName evidence="10">NTPase</shortName>
    </alternativeName>
</protein>
<dbReference type="FunFam" id="3.90.950.10:FF:000001">
    <property type="entry name" value="dITP/XTP pyrophosphatase"/>
    <property type="match status" value="1"/>
</dbReference>
<dbReference type="InterPro" id="IPR020922">
    <property type="entry name" value="dITP/XTP_pyrophosphatase"/>
</dbReference>
<dbReference type="GO" id="GO:0017111">
    <property type="term" value="F:ribonucleoside triphosphate phosphatase activity"/>
    <property type="evidence" value="ECO:0007669"/>
    <property type="project" value="InterPro"/>
</dbReference>